<evidence type="ECO:0000313" key="2">
    <source>
        <dbReference type="Proteomes" id="UP000828645"/>
    </source>
</evidence>
<protein>
    <submittedName>
        <fullName evidence="1">Uncharacterized protein</fullName>
    </submittedName>
</protein>
<dbReference type="Proteomes" id="UP000828645">
    <property type="component" value="Segment"/>
</dbReference>
<proteinExistence type="predicted"/>
<dbReference type="EMBL" id="MZ234049">
    <property type="protein sequence ID" value="QZI84597.1"/>
    <property type="molecule type" value="Genomic_DNA"/>
</dbReference>
<sequence>MCLDRLTNRKVNYHGNFNRYHYNQRRKYQHN</sequence>
<organism evidence="1 2">
    <name type="scientific">Escherichia phage vB_EcoP-UTI89UKE2</name>
    <dbReference type="NCBI Taxonomy" id="2865826"/>
    <lineage>
        <taxon>Viruses</taxon>
        <taxon>Duplodnaviria</taxon>
        <taxon>Heunggongvirae</taxon>
        <taxon>Uroviricota</taxon>
        <taxon>Caudoviricetes</taxon>
        <taxon>Autographivirales</taxon>
        <taxon>Autosignataviridae</taxon>
        <taxon>Molineuxvirinae</taxon>
        <taxon>Vectrevirus</taxon>
        <taxon>Vectrevirus PUTI89UKE2</taxon>
    </lineage>
</organism>
<evidence type="ECO:0000313" key="1">
    <source>
        <dbReference type="EMBL" id="QZI84597.1"/>
    </source>
</evidence>
<reference evidence="1 2" key="1">
    <citation type="submission" date="2021-05" db="EMBL/GenBank/DDBJ databases">
        <title>Naturally bred epsilon2 phages have an improved host range and effectivity in uropathogenic E. coli over their ancestor phages.</title>
        <authorList>
            <person name="Saez D."/>
            <person name="Loose M."/>
            <person name="Mutti M."/>
            <person name="Visram Z."/>
            <person name="Hitzenhammer E."/>
            <person name="Dippel D."/>
            <person name="Tisakova L."/>
            <person name="Schertler S."/>
            <person name="Wittmann J."/>
            <person name="Corsini L."/>
            <person name="Wagenlehner F."/>
        </authorList>
    </citation>
    <scope>NUCLEOTIDE SEQUENCE [LARGE SCALE GENOMIC DNA]</scope>
</reference>
<gene>
    <name evidence="1" type="ORF">UTI89UKE2_063</name>
</gene>
<accession>A0AAE7XTP0</accession>
<name>A0AAE7XTP0_9CAUD</name>
<keyword evidence="2" id="KW-1185">Reference proteome</keyword>